<dbReference type="PANTHER" id="PTHR30303">
    <property type="entry name" value="HYDROGENASE ISOENZYMES FORMATION PROTEIN HYPE"/>
    <property type="match status" value="1"/>
</dbReference>
<sequence>MKIGKLTVTDLENLIFKKLDNNRDDVLALPEIGGDCAAIDLGDKIAYLSTDPITGSNNGIGKLAININCNDIATQGVAPMGLMITILAPPKTTRDEIGKIMEEIQEECSSLNVTVLGGHTEITNAVNKIVISATSIGIGSKEKFLNKKEIIPGDRLLITKGIGIEGTGIIAHDKEKELKEILNQEELKEAMDFLNKTSVVKDGLIGGKYAKGMHDVTEGGLLGAIWESSRFYNLGSKIYLDKIKVAKSTKKICDYYKIDYLRLISSGTMLMVVSKENIDDLIEELKENNIDAFEIGELTEEKRNILVRDGKEEIVEEPESDELYKVV</sequence>
<keyword evidence="5" id="KW-1185">Reference proteome</keyword>
<name>A0A1T4JWA7_9FUSO</name>
<evidence type="ECO:0000259" key="3">
    <source>
        <dbReference type="Pfam" id="PF02769"/>
    </source>
</evidence>
<accession>A0A1T4JWA7</accession>
<dbReference type="SUPFAM" id="SSF56042">
    <property type="entry name" value="PurM C-terminal domain-like"/>
    <property type="match status" value="1"/>
</dbReference>
<protein>
    <submittedName>
        <fullName evidence="4">Hydrogenase maturation factor</fullName>
    </submittedName>
</protein>
<organism evidence="4 5">
    <name type="scientific">Cetobacterium ceti</name>
    <dbReference type="NCBI Taxonomy" id="180163"/>
    <lineage>
        <taxon>Bacteria</taxon>
        <taxon>Fusobacteriati</taxon>
        <taxon>Fusobacteriota</taxon>
        <taxon>Fusobacteriia</taxon>
        <taxon>Fusobacteriales</taxon>
        <taxon>Fusobacteriaceae</taxon>
        <taxon>Cetobacterium</taxon>
    </lineage>
</organism>
<dbReference type="AlphaFoldDB" id="A0A1T4JWA7"/>
<dbReference type="PIRSF" id="PIRSF005644">
    <property type="entry name" value="Hdrgns_mtr_HypE"/>
    <property type="match status" value="1"/>
</dbReference>
<evidence type="ECO:0000259" key="2">
    <source>
        <dbReference type="Pfam" id="PF00586"/>
    </source>
</evidence>
<dbReference type="InterPro" id="IPR036921">
    <property type="entry name" value="PurM-like_N_sf"/>
</dbReference>
<dbReference type="Proteomes" id="UP000191153">
    <property type="component" value="Unassembled WGS sequence"/>
</dbReference>
<dbReference type="Pfam" id="PF02769">
    <property type="entry name" value="AIRS_C"/>
    <property type="match status" value="1"/>
</dbReference>
<feature type="domain" description="PurM-like N-terminal" evidence="2">
    <location>
        <begin position="33"/>
        <end position="138"/>
    </location>
</feature>
<evidence type="ECO:0000313" key="5">
    <source>
        <dbReference type="Proteomes" id="UP000191153"/>
    </source>
</evidence>
<dbReference type="EMBL" id="FUWX01000004">
    <property type="protein sequence ID" value="SJZ34456.1"/>
    <property type="molecule type" value="Genomic_DNA"/>
</dbReference>
<dbReference type="PANTHER" id="PTHR30303:SF4">
    <property type="entry name" value="HYDROGENASE EXPRESSION_FORMATION PROTEIN HYPE"/>
    <property type="match status" value="1"/>
</dbReference>
<dbReference type="RefSeq" id="WP_078692681.1">
    <property type="nucleotide sequence ID" value="NZ_FUWX01000004.1"/>
</dbReference>
<dbReference type="InterPro" id="IPR016188">
    <property type="entry name" value="PurM-like_N"/>
</dbReference>
<evidence type="ECO:0000313" key="4">
    <source>
        <dbReference type="EMBL" id="SJZ34456.1"/>
    </source>
</evidence>
<dbReference type="Gene3D" id="3.90.650.10">
    <property type="entry name" value="PurM-like C-terminal domain"/>
    <property type="match status" value="1"/>
</dbReference>
<dbReference type="GO" id="GO:0051604">
    <property type="term" value="P:protein maturation"/>
    <property type="evidence" value="ECO:0007669"/>
    <property type="project" value="TreeGrafter"/>
</dbReference>
<dbReference type="InterPro" id="IPR010918">
    <property type="entry name" value="PurM-like_C_dom"/>
</dbReference>
<dbReference type="InterPro" id="IPR011854">
    <property type="entry name" value="HypE"/>
</dbReference>
<gene>
    <name evidence="4" type="ORF">SAMN02745174_00133</name>
</gene>
<proteinExistence type="inferred from homology"/>
<dbReference type="Gene3D" id="3.30.1330.10">
    <property type="entry name" value="PurM-like, N-terminal domain"/>
    <property type="match status" value="1"/>
</dbReference>
<evidence type="ECO:0000256" key="1">
    <source>
        <dbReference type="ARBA" id="ARBA00006243"/>
    </source>
</evidence>
<dbReference type="InterPro" id="IPR036676">
    <property type="entry name" value="PurM-like_C_sf"/>
</dbReference>
<dbReference type="OrthoDB" id="153904at2"/>
<dbReference type="STRING" id="180163.SAMN02745174_00133"/>
<dbReference type="Pfam" id="PF00586">
    <property type="entry name" value="AIRS"/>
    <property type="match status" value="1"/>
</dbReference>
<feature type="domain" description="PurM-like C-terminal" evidence="3">
    <location>
        <begin position="152"/>
        <end position="306"/>
    </location>
</feature>
<dbReference type="SUPFAM" id="SSF55326">
    <property type="entry name" value="PurM N-terminal domain-like"/>
    <property type="match status" value="1"/>
</dbReference>
<reference evidence="4 5" key="1">
    <citation type="submission" date="2017-02" db="EMBL/GenBank/DDBJ databases">
        <authorList>
            <person name="Peterson S.W."/>
        </authorList>
    </citation>
    <scope>NUCLEOTIDE SEQUENCE [LARGE SCALE GENOMIC DNA]</scope>
    <source>
        <strain evidence="4 5">ATCC 700028</strain>
    </source>
</reference>
<comment type="similarity">
    <text evidence="1">Belongs to the HypE family.</text>
</comment>
<dbReference type="CDD" id="cd06061">
    <property type="entry name" value="PurM-like1"/>
    <property type="match status" value="1"/>
</dbReference>